<evidence type="ECO:0000313" key="1">
    <source>
        <dbReference type="EMBL" id="EIY93127.1"/>
    </source>
</evidence>
<dbReference type="AlphaFoldDB" id="A0A0E2AYT8"/>
<organism evidence="1 2">
    <name type="scientific">Bacteroides fragilis CL07T12C05</name>
    <dbReference type="NCBI Taxonomy" id="997883"/>
    <lineage>
        <taxon>Bacteria</taxon>
        <taxon>Pseudomonadati</taxon>
        <taxon>Bacteroidota</taxon>
        <taxon>Bacteroidia</taxon>
        <taxon>Bacteroidales</taxon>
        <taxon>Bacteroidaceae</taxon>
        <taxon>Bacteroides</taxon>
    </lineage>
</organism>
<accession>A0A0E2AYT8</accession>
<proteinExistence type="predicted"/>
<sequence>MIMANNNNNNIPNVPTLRFSEFMREWKKISPILL</sequence>
<dbReference type="EMBL" id="AGXN01000019">
    <property type="protein sequence ID" value="EIY93127.1"/>
    <property type="molecule type" value="Genomic_DNA"/>
</dbReference>
<reference evidence="1 2" key="1">
    <citation type="submission" date="2012-02" db="EMBL/GenBank/DDBJ databases">
        <title>The Genome Sequence of Bacteroides fragilis CL07T12C05.</title>
        <authorList>
            <consortium name="The Broad Institute Genome Sequencing Platform"/>
            <person name="Earl A."/>
            <person name="Ward D."/>
            <person name="Feldgarden M."/>
            <person name="Gevers D."/>
            <person name="Zitomersky N.L."/>
            <person name="Coyne M.J."/>
            <person name="Comstock L.E."/>
            <person name="Young S.K."/>
            <person name="Zeng Q."/>
            <person name="Gargeya S."/>
            <person name="Fitzgerald M."/>
            <person name="Haas B."/>
            <person name="Abouelleil A."/>
            <person name="Alvarado L."/>
            <person name="Arachchi H.M."/>
            <person name="Berlin A."/>
            <person name="Chapman S.B."/>
            <person name="Gearin G."/>
            <person name="Goldberg J."/>
            <person name="Griggs A."/>
            <person name="Gujja S."/>
            <person name="Hansen M."/>
            <person name="Heiman D."/>
            <person name="Howarth C."/>
            <person name="Larimer J."/>
            <person name="Lui A."/>
            <person name="MacDonald P.J.P."/>
            <person name="McCowen C."/>
            <person name="Montmayeur A."/>
            <person name="Murphy C."/>
            <person name="Neiman D."/>
            <person name="Pearson M."/>
            <person name="Priest M."/>
            <person name="Roberts A."/>
            <person name="Saif S."/>
            <person name="Shea T."/>
            <person name="Sisk P."/>
            <person name="Stolte C."/>
            <person name="Sykes S."/>
            <person name="Wortman J."/>
            <person name="Nusbaum C."/>
            <person name="Birren B."/>
        </authorList>
    </citation>
    <scope>NUCLEOTIDE SEQUENCE [LARGE SCALE GENOMIC DNA]</scope>
    <source>
        <strain evidence="1 2">CL07T12C05</strain>
    </source>
</reference>
<evidence type="ECO:0000313" key="2">
    <source>
        <dbReference type="Proteomes" id="UP000003879"/>
    </source>
</evidence>
<dbReference type="Proteomes" id="UP000003879">
    <property type="component" value="Unassembled WGS sequence"/>
</dbReference>
<protein>
    <submittedName>
        <fullName evidence="1">Uncharacterized protein</fullName>
    </submittedName>
</protein>
<dbReference type="HOGENOM" id="CLU_3388016_0_0_10"/>
<name>A0A0E2AYT8_BACFG</name>
<gene>
    <name evidence="1" type="ORF">HMPREF1056_03415</name>
</gene>
<comment type="caution">
    <text evidence="1">The sequence shown here is derived from an EMBL/GenBank/DDBJ whole genome shotgun (WGS) entry which is preliminary data.</text>
</comment>